<evidence type="ECO:0000313" key="4">
    <source>
        <dbReference type="Proteomes" id="UP000317078"/>
    </source>
</evidence>
<reference evidence="1 4" key="1">
    <citation type="journal article" date="2019" name="Environ. Microbiol.">
        <title>Species interactions and distinct microbial communities in high Arctic permafrost affected cryosols are associated with the CH4 and CO2 gas fluxes.</title>
        <authorList>
            <person name="Altshuler I."/>
            <person name="Hamel J."/>
            <person name="Turney S."/>
            <person name="Magnuson E."/>
            <person name="Levesque R."/>
            <person name="Greer C."/>
            <person name="Whyte L.G."/>
        </authorList>
    </citation>
    <scope>NUCLEOTIDE SEQUENCE [LARGE SCALE GENOMIC DNA]</scope>
    <source>
        <strain evidence="1 4">S9.3B</strain>
    </source>
</reference>
<organism evidence="1 4">
    <name type="scientific">Muricoccus nepalensis</name>
    <dbReference type="NCBI Taxonomy" id="1854500"/>
    <lineage>
        <taxon>Bacteria</taxon>
        <taxon>Pseudomonadati</taxon>
        <taxon>Pseudomonadota</taxon>
        <taxon>Alphaproteobacteria</taxon>
        <taxon>Acetobacterales</taxon>
        <taxon>Roseomonadaceae</taxon>
        <taxon>Muricoccus</taxon>
    </lineage>
</organism>
<sequence length="66" mass="7367">MQVTTIGLDIAKRVFQAHGVDEAGRAVLRRKLQRVEVLTFFRGLPPCLVGIEACGTAHHWAREIRA</sequence>
<name>A0A502EGD9_9PROT</name>
<feature type="non-terminal residue" evidence="1">
    <location>
        <position position="66"/>
    </location>
</feature>
<dbReference type="AlphaFoldDB" id="A0A502EGD9"/>
<dbReference type="Proteomes" id="UP000317078">
    <property type="component" value="Unassembled WGS sequence"/>
</dbReference>
<dbReference type="EMBL" id="RCZP01000103">
    <property type="protein sequence ID" value="TPG36238.1"/>
    <property type="molecule type" value="Genomic_DNA"/>
</dbReference>
<evidence type="ECO:0000313" key="1">
    <source>
        <dbReference type="EMBL" id="TPG35570.1"/>
    </source>
</evidence>
<gene>
    <name evidence="3" type="ORF">EAH89_28380</name>
    <name evidence="2" type="ORF">EAH89_30400</name>
    <name evidence="1" type="ORF">EAH89_30515</name>
</gene>
<protein>
    <submittedName>
        <fullName evidence="1">Transposase</fullName>
    </submittedName>
</protein>
<proteinExistence type="predicted"/>
<evidence type="ECO:0000313" key="2">
    <source>
        <dbReference type="EMBL" id="TPG36238.1"/>
    </source>
</evidence>
<dbReference type="EMBL" id="RCZP01000107">
    <property type="protein sequence ID" value="TPG35570.1"/>
    <property type="molecule type" value="Genomic_DNA"/>
</dbReference>
<accession>A0A502EGD9</accession>
<keyword evidence="4" id="KW-1185">Reference proteome</keyword>
<evidence type="ECO:0000313" key="3">
    <source>
        <dbReference type="EMBL" id="TPG41881.1"/>
    </source>
</evidence>
<comment type="caution">
    <text evidence="1">The sequence shown here is derived from an EMBL/GenBank/DDBJ whole genome shotgun (WGS) entry which is preliminary data.</text>
</comment>
<dbReference type="EMBL" id="RCZP01000063">
    <property type="protein sequence ID" value="TPG41881.1"/>
    <property type="molecule type" value="Genomic_DNA"/>
</dbReference>